<keyword evidence="1" id="KW-0472">Membrane</keyword>
<dbReference type="AlphaFoldDB" id="A0A1G2R125"/>
<sequence length="434" mass="50930">MDFGMYAPVLLIFWDFANTWWWLFLPFFVFGPFIFLWKEWRNEVFDNQNPYIMLEIRMPQIVEKPIKAMEQVFAGFWQFYDPPNDREFWFEGQYQKAFSIEIASIEGQVHFYLRTTDGSRKIMESALYAHYPEAEMLLVDDYVNLVPHNIPNKDWKVWGAEYRLDKPSPYPIKTYAQFFEENPDTREEKRVDPVSMLVESLSKIGRGEHLWIQFILTPYAPQNKELKEFIDEGHGIVDKLVKRKVPPPKPITLVQDASSVFYTLATGKEAVKQQGEEIQGMTYPELQMTPGERDIVKAIETKISKQAFVSTMHFLYLARTENYFGPAKALPMTYFNQYSSANLNFFRPLYTVKVNTIANFFFDQRRNYLKRRRLLRAMLYRLPPFYPAGGGSFVLNIEEMASLFHFSGKITFPSATVPRVEAKKAEAPQELPVE</sequence>
<accession>A0A1G2R125</accession>
<reference evidence="2 3" key="1">
    <citation type="journal article" date="2016" name="Nat. Commun.">
        <title>Thousands of microbial genomes shed light on interconnected biogeochemical processes in an aquifer system.</title>
        <authorList>
            <person name="Anantharaman K."/>
            <person name="Brown C.T."/>
            <person name="Hug L.A."/>
            <person name="Sharon I."/>
            <person name="Castelle C.J."/>
            <person name="Probst A.J."/>
            <person name="Thomas B.C."/>
            <person name="Singh A."/>
            <person name="Wilkins M.J."/>
            <person name="Karaoz U."/>
            <person name="Brodie E.L."/>
            <person name="Williams K.H."/>
            <person name="Hubbard S.S."/>
            <person name="Banfield J.F."/>
        </authorList>
    </citation>
    <scope>NUCLEOTIDE SEQUENCE [LARGE SCALE GENOMIC DNA]</scope>
</reference>
<evidence type="ECO:0000313" key="3">
    <source>
        <dbReference type="Proteomes" id="UP000178092"/>
    </source>
</evidence>
<keyword evidence="1" id="KW-0812">Transmembrane</keyword>
<organism evidence="2 3">
    <name type="scientific">Candidatus Wildermuthbacteria bacterium RIFCSPHIGHO2_02_FULL_45_25</name>
    <dbReference type="NCBI Taxonomy" id="1802450"/>
    <lineage>
        <taxon>Bacteria</taxon>
        <taxon>Candidatus Wildermuthiibacteriota</taxon>
    </lineage>
</organism>
<dbReference type="Proteomes" id="UP000178092">
    <property type="component" value="Unassembled WGS sequence"/>
</dbReference>
<proteinExistence type="predicted"/>
<feature type="transmembrane region" description="Helical" evidence="1">
    <location>
        <begin position="20"/>
        <end position="37"/>
    </location>
</feature>
<evidence type="ECO:0000256" key="1">
    <source>
        <dbReference type="SAM" id="Phobius"/>
    </source>
</evidence>
<keyword evidence="1" id="KW-1133">Transmembrane helix</keyword>
<protein>
    <submittedName>
        <fullName evidence="2">Uncharacterized protein</fullName>
    </submittedName>
</protein>
<dbReference type="EMBL" id="MHTV01000029">
    <property type="protein sequence ID" value="OHA66584.1"/>
    <property type="molecule type" value="Genomic_DNA"/>
</dbReference>
<comment type="caution">
    <text evidence="2">The sequence shown here is derived from an EMBL/GenBank/DDBJ whole genome shotgun (WGS) entry which is preliminary data.</text>
</comment>
<name>A0A1G2R125_9BACT</name>
<gene>
    <name evidence="2" type="ORF">A3C04_03540</name>
</gene>
<evidence type="ECO:0000313" key="2">
    <source>
        <dbReference type="EMBL" id="OHA66584.1"/>
    </source>
</evidence>